<proteinExistence type="predicted"/>
<name>A0A8J3J6B1_9ACTN</name>
<gene>
    <name evidence="1" type="ORF">Aru02nite_58070</name>
</gene>
<reference evidence="1" key="1">
    <citation type="submission" date="2021-01" db="EMBL/GenBank/DDBJ databases">
        <title>Whole genome shotgun sequence of Actinocatenispora rupis NBRC 107355.</title>
        <authorList>
            <person name="Komaki H."/>
            <person name="Tamura T."/>
        </authorList>
    </citation>
    <scope>NUCLEOTIDE SEQUENCE</scope>
    <source>
        <strain evidence="1">NBRC 107355</strain>
    </source>
</reference>
<dbReference type="EMBL" id="BOMB01000034">
    <property type="protein sequence ID" value="GID14918.1"/>
    <property type="molecule type" value="Genomic_DNA"/>
</dbReference>
<protein>
    <submittedName>
        <fullName evidence="1">Uncharacterized protein</fullName>
    </submittedName>
</protein>
<sequence>MAGSDVIGAAQQSLVAPVRPLADARVALQAAVGGAEQISLQAQRLGNAQVFAQASQIHGQLKAAYSKLDAANTTLQSAAGKASAAAAADNTDGIQQHLVQAKSHAERASTTVAAVHAELKPLPAVVQRVLRNASPGPLAAAINTASSHLPTVLGLIGQATQKVDETITQTRQTGNF</sequence>
<accession>A0A8J3J6B1</accession>
<evidence type="ECO:0000313" key="2">
    <source>
        <dbReference type="Proteomes" id="UP000612808"/>
    </source>
</evidence>
<evidence type="ECO:0000313" key="1">
    <source>
        <dbReference type="EMBL" id="GID14918.1"/>
    </source>
</evidence>
<dbReference type="AlphaFoldDB" id="A0A8J3J6B1"/>
<comment type="caution">
    <text evidence="1">The sequence shown here is derived from an EMBL/GenBank/DDBJ whole genome shotgun (WGS) entry which is preliminary data.</text>
</comment>
<organism evidence="1 2">
    <name type="scientific">Actinocatenispora rupis</name>
    <dbReference type="NCBI Taxonomy" id="519421"/>
    <lineage>
        <taxon>Bacteria</taxon>
        <taxon>Bacillati</taxon>
        <taxon>Actinomycetota</taxon>
        <taxon>Actinomycetes</taxon>
        <taxon>Micromonosporales</taxon>
        <taxon>Micromonosporaceae</taxon>
        <taxon>Actinocatenispora</taxon>
    </lineage>
</organism>
<dbReference type="RefSeq" id="WP_203662950.1">
    <property type="nucleotide sequence ID" value="NZ_BAAAZM010000012.1"/>
</dbReference>
<keyword evidence="2" id="KW-1185">Reference proteome</keyword>
<dbReference type="Proteomes" id="UP000612808">
    <property type="component" value="Unassembled WGS sequence"/>
</dbReference>